<dbReference type="SUPFAM" id="SSF69318">
    <property type="entry name" value="Integrin alpha N-terminal domain"/>
    <property type="match status" value="3"/>
</dbReference>
<dbReference type="Gene3D" id="2.130.10.130">
    <property type="entry name" value="Integrin alpha, N-terminal"/>
    <property type="match status" value="3"/>
</dbReference>
<dbReference type="InterPro" id="IPR027039">
    <property type="entry name" value="Crtac1"/>
</dbReference>
<dbReference type="PANTHER" id="PTHR16026:SF0">
    <property type="entry name" value="CARTILAGE ACIDIC PROTEIN 1"/>
    <property type="match status" value="1"/>
</dbReference>
<dbReference type="OrthoDB" id="600363at2"/>
<protein>
    <submittedName>
        <fullName evidence="5">RNA-binding protein</fullName>
    </submittedName>
</protein>
<keyword evidence="3" id="KW-0325">Glycoprotein</keyword>
<dbReference type="InterPro" id="IPR013517">
    <property type="entry name" value="FG-GAP"/>
</dbReference>
<sequence length="1128" mass="126121">MTFVLSMRVMHAYIIFNNIIIRMYLKGLLGCLLAGCLFCTACKNKKDAQSTLFELMENTGINFNNQVVDQEYDNSFLFRNFYNGGGVAIGDINNDGLADVLLTSNMAENKLYLNKGNFKFEDITAKSGMKQDSMWSTGAVMADINNDGWLDVYICNSGHMKNGHRRNKLYLNNHNGTFTEAAAQYGLDISAYTTQVSFFDYDLDGDLDCFMIDNSPMPVNTLGYTNRRDLPAKEWPVADFVKDGGDHLYRNDNGHFTEVNKEAGIHGTLMSFGLGVSVGDVNNDGYPDIYVANDSYERDYLYINQRNGTFKDEMERCMKQNSFSSMGADIGDINNDGYADIFTTDMLPDNDYRLKTLGAFDNIDQYRNKLQIGFYHQYMKNCLQLNNGNGTFSDIANYSGVCASDWSWGALLFDADNDGLNDIYVCNGVNRDVTDLDFMEFFANDIIQKMVLTGKKEKVQEVVEHIPKTPQINKAFKNLGNLKFADVSHDWGFTQPSFSNGAAYADLDNDGDLDLVVNNINQPAFVYKNRSRELNTNHYLSVLLKGTDHNTFAIGSKITLHTGGTIITREVVPSRGFQSSMDYKQVMGLGKRAVIDSMIIMWPDRSVTTIIHPAIDTTLVLSKTNGAKDSLQYAIPNNSRLFMLVPSVFEKHMEDDYVDFYYERNIPEILSREGPKIATADVNGDGLTDMYVGGTKGHPGQLYLQQKGGGFVKKEVPVFAQFKDFEDEAVLFFDCDKDGDADLFVGPGGNNSPPYSREMQSRLLKNDGKGNFTLDAAAFQNNGMNTGIAIAYDFDQDGDLDLFVGGRSTPRNYGIAPASYIYLNNGEGHFTDIAKTKNADIANIGMVTGAVWANVAGDAAKELIITGEWMAPRIFTFKGDHFIEVKSDLNELYGWWQTVVAADVNNDGKTDLVLGNVGDNFYLHPDKEDPVKLWINDFNSNGSEDKILTRTYEKRDVPVFLKREMQEEIPSIKKENLQHKDYARKSIQELFPEEMIEKSNVKLFNYTKTIVAINNGNGQFTIQPLPYEAQLSLTNAILCTDINKDGFPDLVLGGNKSGFPPQFGKLDASYGDVLINNGKGSFTWLPSRQTGLLVEGEVRDITLIAGTGENYIVFARNDDYPVLYSIKK</sequence>
<dbReference type="InterPro" id="IPR011519">
    <property type="entry name" value="UnbV_ASPIC"/>
</dbReference>
<evidence type="ECO:0000256" key="1">
    <source>
        <dbReference type="ARBA" id="ARBA00022729"/>
    </source>
</evidence>
<dbReference type="PANTHER" id="PTHR16026">
    <property type="entry name" value="CARTILAGE ACIDIC PROTEIN 1"/>
    <property type="match status" value="1"/>
</dbReference>
<dbReference type="InterPro" id="IPR028994">
    <property type="entry name" value="Integrin_alpha_N"/>
</dbReference>
<dbReference type="InterPro" id="IPR013519">
    <property type="entry name" value="Int_alpha_beta-p"/>
</dbReference>
<comment type="caution">
    <text evidence="5">The sequence shown here is derived from an EMBL/GenBank/DDBJ whole genome shotgun (WGS) entry which is preliminary data.</text>
</comment>
<dbReference type="STRING" id="1703345.A3860_14490"/>
<dbReference type="SMART" id="SM00191">
    <property type="entry name" value="Int_alpha"/>
    <property type="match status" value="5"/>
</dbReference>
<organism evidence="5 6">
    <name type="scientific">Niastella vici</name>
    <dbReference type="NCBI Taxonomy" id="1703345"/>
    <lineage>
        <taxon>Bacteria</taxon>
        <taxon>Pseudomonadati</taxon>
        <taxon>Bacteroidota</taxon>
        <taxon>Chitinophagia</taxon>
        <taxon>Chitinophagales</taxon>
        <taxon>Chitinophagaceae</taxon>
        <taxon>Niastella</taxon>
    </lineage>
</organism>
<accession>A0A1V9G5A8</accession>
<keyword evidence="2" id="KW-0677">Repeat</keyword>
<gene>
    <name evidence="5" type="ORF">A3860_14490</name>
</gene>
<evidence type="ECO:0000259" key="4">
    <source>
        <dbReference type="Pfam" id="PF07593"/>
    </source>
</evidence>
<dbReference type="Pfam" id="PF07593">
    <property type="entry name" value="UnbV_ASPIC"/>
    <property type="match status" value="1"/>
</dbReference>
<dbReference type="EMBL" id="LVYD01000013">
    <property type="protein sequence ID" value="OQP65803.1"/>
    <property type="molecule type" value="Genomic_DNA"/>
</dbReference>
<keyword evidence="1" id="KW-0732">Signal</keyword>
<keyword evidence="6" id="KW-1185">Reference proteome</keyword>
<dbReference type="AlphaFoldDB" id="A0A1V9G5A8"/>
<proteinExistence type="predicted"/>
<name>A0A1V9G5A8_9BACT</name>
<evidence type="ECO:0000256" key="2">
    <source>
        <dbReference type="ARBA" id="ARBA00022737"/>
    </source>
</evidence>
<evidence type="ECO:0000313" key="5">
    <source>
        <dbReference type="EMBL" id="OQP65803.1"/>
    </source>
</evidence>
<evidence type="ECO:0000313" key="6">
    <source>
        <dbReference type="Proteomes" id="UP000192796"/>
    </source>
</evidence>
<evidence type="ECO:0000256" key="3">
    <source>
        <dbReference type="ARBA" id="ARBA00023180"/>
    </source>
</evidence>
<dbReference type="Proteomes" id="UP000192796">
    <property type="component" value="Unassembled WGS sequence"/>
</dbReference>
<feature type="domain" description="ASPIC/UnbV" evidence="4">
    <location>
        <begin position="553"/>
        <end position="619"/>
    </location>
</feature>
<dbReference type="Pfam" id="PF13517">
    <property type="entry name" value="FG-GAP_3"/>
    <property type="match status" value="6"/>
</dbReference>
<reference evidence="5 6" key="1">
    <citation type="submission" date="2016-03" db="EMBL/GenBank/DDBJ databases">
        <title>Niastella vici sp. nov., isolated from farmland soil.</title>
        <authorList>
            <person name="Chen L."/>
            <person name="Wang D."/>
            <person name="Yang S."/>
            <person name="Wang G."/>
        </authorList>
    </citation>
    <scope>NUCLEOTIDE SEQUENCE [LARGE SCALE GENOMIC DNA]</scope>
    <source>
        <strain evidence="5 6">DJ57</strain>
    </source>
</reference>